<dbReference type="EMBL" id="JACASF010000015">
    <property type="protein sequence ID" value="KAF6429774.1"/>
    <property type="molecule type" value="Genomic_DNA"/>
</dbReference>
<evidence type="ECO:0000256" key="1">
    <source>
        <dbReference type="SAM" id="MobiDB-lite"/>
    </source>
</evidence>
<dbReference type="Proteomes" id="UP000550707">
    <property type="component" value="Unassembled WGS sequence"/>
</dbReference>
<dbReference type="InParanoid" id="A0A7J8E2Y8"/>
<gene>
    <name evidence="2" type="ORF">HJG59_009075</name>
</gene>
<dbReference type="SUPFAM" id="SSF48366">
    <property type="entry name" value="Ras GEF"/>
    <property type="match status" value="1"/>
</dbReference>
<keyword evidence="3" id="KW-1185">Reference proteome</keyword>
<dbReference type="AlphaFoldDB" id="A0A7J8E2Y8"/>
<proteinExistence type="predicted"/>
<organism evidence="2 3">
    <name type="scientific">Molossus molossus</name>
    <name type="common">Pallas' mastiff bat</name>
    <name type="synonym">Vespertilio molossus</name>
    <dbReference type="NCBI Taxonomy" id="27622"/>
    <lineage>
        <taxon>Eukaryota</taxon>
        <taxon>Metazoa</taxon>
        <taxon>Chordata</taxon>
        <taxon>Craniata</taxon>
        <taxon>Vertebrata</taxon>
        <taxon>Euteleostomi</taxon>
        <taxon>Mammalia</taxon>
        <taxon>Eutheria</taxon>
        <taxon>Laurasiatheria</taxon>
        <taxon>Chiroptera</taxon>
        <taxon>Yangochiroptera</taxon>
        <taxon>Molossidae</taxon>
        <taxon>Molossus</taxon>
    </lineage>
</organism>
<evidence type="ECO:0000313" key="2">
    <source>
        <dbReference type="EMBL" id="KAF6429774.1"/>
    </source>
</evidence>
<protein>
    <submittedName>
        <fullName evidence="2">Uncharacterized protein</fullName>
    </submittedName>
</protein>
<feature type="region of interest" description="Disordered" evidence="1">
    <location>
        <begin position="351"/>
        <end position="378"/>
    </location>
</feature>
<name>A0A7J8E2Y8_MOLMO</name>
<accession>A0A7J8E2Y8</accession>
<evidence type="ECO:0000313" key="3">
    <source>
        <dbReference type="Proteomes" id="UP000550707"/>
    </source>
</evidence>
<dbReference type="Gene3D" id="1.20.870.10">
    <property type="entry name" value="Son of sevenless (SoS) protein Chain: S domain 1"/>
    <property type="match status" value="1"/>
</dbReference>
<sequence length="412" mass="45164">MFLCCFPSSRGSGLKKTRSEGCFSCCRNWRRRHRRQPSSSGTRQPQRPAPETVQELADGFTYAFNRYQTGGHQARKPVQSRSESSSEDILEVLARGPDYTTYRVRVQVHRANDAGQCESETRSTFACCCFVGALQAQGSGAGSSTVLADLLQHGGRLPQRCPSQCRRTLAVVQSRCHVSRAAGDTACVRRDCSAAELTLNLREACRMRALQEGTRAKMVVSMVPAFPSGKIPHIPTFMSIHPAFSRAQLFLDQLLTRCCPPSIRSDAIQVFSTSGNMQPYNDQGDTPQDQLKKAVASVMGAWPDQVQGIGPPLRFPGCEVQQALVQVSVLASHQVGSAHVLWVKLEHLEPTEAKPAEPEERPAPGSTQDPARGPAPAWPGLRRYLEPLWRRLLSASQALSLAVLGVLSNYPK</sequence>
<dbReference type="InterPro" id="IPR023578">
    <property type="entry name" value="Ras_GEF_dom_sf"/>
</dbReference>
<reference evidence="2 3" key="1">
    <citation type="journal article" date="2020" name="Nature">
        <title>Six reference-quality genomes reveal evolution of bat adaptations.</title>
        <authorList>
            <person name="Jebb D."/>
            <person name="Huang Z."/>
            <person name="Pippel M."/>
            <person name="Hughes G.M."/>
            <person name="Lavrichenko K."/>
            <person name="Devanna P."/>
            <person name="Winkler S."/>
            <person name="Jermiin L.S."/>
            <person name="Skirmuntt E.C."/>
            <person name="Katzourakis A."/>
            <person name="Burkitt-Gray L."/>
            <person name="Ray D.A."/>
            <person name="Sullivan K.A.M."/>
            <person name="Roscito J.G."/>
            <person name="Kirilenko B.M."/>
            <person name="Davalos L.M."/>
            <person name="Corthals A.P."/>
            <person name="Power M.L."/>
            <person name="Jones G."/>
            <person name="Ransome R.D."/>
            <person name="Dechmann D.K.N."/>
            <person name="Locatelli A.G."/>
            <person name="Puechmaille S.J."/>
            <person name="Fedrigo O."/>
            <person name="Jarvis E.D."/>
            <person name="Hiller M."/>
            <person name="Vernes S.C."/>
            <person name="Myers E.W."/>
            <person name="Teeling E.C."/>
        </authorList>
    </citation>
    <scope>NUCLEOTIDE SEQUENCE [LARGE SCALE GENOMIC DNA]</scope>
    <source>
        <strain evidence="2">MMolMol1</strain>
        <tissue evidence="2">Muscle</tissue>
    </source>
</reference>
<feature type="compositionally biased region" description="Basic and acidic residues" evidence="1">
    <location>
        <begin position="351"/>
        <end position="362"/>
    </location>
</feature>
<comment type="caution">
    <text evidence="2">The sequence shown here is derived from an EMBL/GenBank/DDBJ whole genome shotgun (WGS) entry which is preliminary data.</text>
</comment>